<dbReference type="Gene3D" id="2.40.160.10">
    <property type="entry name" value="Porin"/>
    <property type="match status" value="1"/>
</dbReference>
<dbReference type="EMBL" id="VTWT01000006">
    <property type="protein sequence ID" value="KAA9332628.1"/>
    <property type="molecule type" value="Genomic_DNA"/>
</dbReference>
<comment type="caution">
    <text evidence="1">The sequence shown here is derived from an EMBL/GenBank/DDBJ whole genome shotgun (WGS) entry which is preliminary data.</text>
</comment>
<dbReference type="Proteomes" id="UP000326570">
    <property type="component" value="Unassembled WGS sequence"/>
</dbReference>
<protein>
    <recommendedName>
        <fullName evidence="3">Porin</fullName>
    </recommendedName>
</protein>
<evidence type="ECO:0000313" key="1">
    <source>
        <dbReference type="EMBL" id="KAA9332628.1"/>
    </source>
</evidence>
<evidence type="ECO:0000313" key="2">
    <source>
        <dbReference type="Proteomes" id="UP000326570"/>
    </source>
</evidence>
<accession>A0A5N1ISJ1</accession>
<proteinExistence type="predicted"/>
<reference evidence="1 2" key="1">
    <citation type="submission" date="2019-09" db="EMBL/GenBank/DDBJ databases">
        <title>Genome sequence of Adhaeribacter sp. M2.</title>
        <authorList>
            <person name="Srinivasan S."/>
        </authorList>
    </citation>
    <scope>NUCLEOTIDE SEQUENCE [LARGE SCALE GENOMIC DNA]</scope>
    <source>
        <strain evidence="1 2">M2</strain>
    </source>
</reference>
<name>A0A5N1ISJ1_9BACT</name>
<sequence>MSAKDSSPNGKKFRLSSGWFLLLAVLAMLYFSPEKVKAQDDMKVEAYDTLNIEKEPIPTTQAGEFSPGRGFDLYKSKWGSLNLSLYGLLRYTNQLPATQSFTDHLGRVRNIDTRHDIQWHRTFVWASGFFYTPKLRYTVSIWGLASTGQTLIFGNMHYQVNKALRLGAGIGPNLGIRSLQGPWPYFMATDRQMAEEALRPGFTGGFWITGEVLPRFSYWLFLGNNLSQLGVNNTQMTRDLTKSFSFWWMPTTGEFGPRGGYGDFEQHQKLATRFGVSFTHAREGRFNPTSEPNPVETQIRLSDGVYLFETGSLADGVTVRNAQYQIGAVDLGFKFKGFHLQTEFFRRRLSHFNTTGPIPESESEIIDNGVYVGASYSVIKKKLDLYGVYSTVIDQFDRNPWEVAGGLSYFPSGTRSWRINLHLIRVERSPAGSTFGYYIAGQSGTTVSIATDIML</sequence>
<evidence type="ECO:0008006" key="3">
    <source>
        <dbReference type="Google" id="ProtNLM"/>
    </source>
</evidence>
<keyword evidence="2" id="KW-1185">Reference proteome</keyword>
<dbReference type="AlphaFoldDB" id="A0A5N1ISJ1"/>
<gene>
    <name evidence="1" type="ORF">F0P94_11490</name>
</gene>
<dbReference type="InterPro" id="IPR023614">
    <property type="entry name" value="Porin_dom_sf"/>
</dbReference>
<organism evidence="1 2">
    <name type="scientific">Adhaeribacter soli</name>
    <dbReference type="NCBI Taxonomy" id="2607655"/>
    <lineage>
        <taxon>Bacteria</taxon>
        <taxon>Pseudomonadati</taxon>
        <taxon>Bacteroidota</taxon>
        <taxon>Cytophagia</taxon>
        <taxon>Cytophagales</taxon>
        <taxon>Hymenobacteraceae</taxon>
        <taxon>Adhaeribacter</taxon>
    </lineage>
</organism>